<feature type="non-terminal residue" evidence="2">
    <location>
        <position position="1"/>
    </location>
</feature>
<dbReference type="Pfam" id="PF15382">
    <property type="entry name" value="DUF4609"/>
    <property type="match status" value="1"/>
</dbReference>
<dbReference type="InterPro" id="IPR027930">
    <property type="entry name" value="DUF4609"/>
</dbReference>
<dbReference type="PANTHER" id="PTHR38649">
    <property type="entry name" value="SPERMATOGENESIS-ASSOCIATED PROTEIN 33"/>
    <property type="match status" value="1"/>
</dbReference>
<name>A0ABD2D5G4_DAUMA</name>
<sequence>KPDVKQKSSKKKSVIPQIIITRASNETLISYGSSGSEEQRTIREQEAWGPYHRHRNPSTVDAYNLHTKE</sequence>
<protein>
    <submittedName>
        <fullName evidence="2">Spermatogenesis-associated protein 33 isoform a</fullName>
    </submittedName>
</protein>
<evidence type="ECO:0000256" key="1">
    <source>
        <dbReference type="SAM" id="MobiDB-lite"/>
    </source>
</evidence>
<evidence type="ECO:0000313" key="2">
    <source>
        <dbReference type="EMBL" id="KAL2762030.1"/>
    </source>
</evidence>
<accession>A0ABD2D5G4</accession>
<evidence type="ECO:0000313" key="3">
    <source>
        <dbReference type="Proteomes" id="UP001610411"/>
    </source>
</evidence>
<feature type="region of interest" description="Disordered" evidence="1">
    <location>
        <begin position="46"/>
        <end position="69"/>
    </location>
</feature>
<proteinExistence type="predicted"/>
<gene>
    <name evidence="2" type="ORF">WCI35_030298</name>
</gene>
<reference evidence="2 3" key="1">
    <citation type="journal article" date="2024" name="G3 (Bethesda)">
        <title>A hybrid genome assembly of the endangered aye-aye (Daubentonia madagascariensis).</title>
        <authorList>
            <person name="Versoza C.J."/>
            <person name="Pfeifer S.P."/>
        </authorList>
    </citation>
    <scope>NUCLEOTIDE SEQUENCE [LARGE SCALE GENOMIC DNA]</scope>
    <source>
        <strain evidence="2">6821</strain>
    </source>
</reference>
<keyword evidence="3" id="KW-1185">Reference proteome</keyword>
<comment type="caution">
    <text evidence="2">The sequence shown here is derived from an EMBL/GenBank/DDBJ whole genome shotgun (WGS) entry which is preliminary data.</text>
</comment>
<dbReference type="AlphaFoldDB" id="A0ABD2D5G4"/>
<dbReference type="Proteomes" id="UP001610411">
    <property type="component" value="Unassembled WGS sequence"/>
</dbReference>
<dbReference type="EMBL" id="JBFSEQ010000013">
    <property type="protein sequence ID" value="KAL2762030.1"/>
    <property type="molecule type" value="Genomic_DNA"/>
</dbReference>
<organism evidence="2 3">
    <name type="scientific">Daubentonia madagascariensis</name>
    <name type="common">Aye-aye</name>
    <name type="synonym">Sciurus madagascariensis</name>
    <dbReference type="NCBI Taxonomy" id="31869"/>
    <lineage>
        <taxon>Eukaryota</taxon>
        <taxon>Metazoa</taxon>
        <taxon>Chordata</taxon>
        <taxon>Craniata</taxon>
        <taxon>Vertebrata</taxon>
        <taxon>Euteleostomi</taxon>
        <taxon>Mammalia</taxon>
        <taxon>Eutheria</taxon>
        <taxon>Euarchontoglires</taxon>
        <taxon>Primates</taxon>
        <taxon>Strepsirrhini</taxon>
        <taxon>Chiromyiformes</taxon>
        <taxon>Daubentoniidae</taxon>
        <taxon>Daubentonia</taxon>
    </lineage>
</organism>
<dbReference type="PANTHER" id="PTHR38649:SF1">
    <property type="entry name" value="SPERMATOGENESIS-ASSOCIATED PROTEIN 33"/>
    <property type="match status" value="1"/>
</dbReference>